<feature type="region of interest" description="Disordered" evidence="3">
    <location>
        <begin position="1"/>
        <end position="56"/>
    </location>
</feature>
<sequence>MLEGNSLGNKKRPLDEELEEQEDQVRRTKSPQHHDTPDLEDVQRTPDNSDHHENDMDFNDCSTFINPLGRDLTVSCLLLLSRSYYGTVASVNSSFRSLVRSGELYRLRRQMDISEHWVYFSCNVLEWEAYDPSRECWIAVPKMPPTESFMCSDKESLAVGTDLLVFGKELNSYMVLRYSILTNSWSPGVVMNSPRCLFGSASLGEKAVVAGGTNAEGDVLSSAELYNSETQTWETLPSMNRARKMCSGVFMDRKFYVIGGMDSDRNVLTCGEEYDFERRSWRVIPDISAGLHGASGAPPLVAVVKNELYAAHYADKEVRKYIKENNTWVTLGQLPERSVSMNGWGLAFRACGARLIVIGGPRASHGGVIELNSWIPNGRPPIWNMIASKHSGSFVYNCAVMGC</sequence>
<dbReference type="EMBL" id="AMZH03000667">
    <property type="protein sequence ID" value="RRT82569.1"/>
    <property type="molecule type" value="Genomic_DNA"/>
</dbReference>
<dbReference type="SMART" id="SM00612">
    <property type="entry name" value="Kelch"/>
    <property type="match status" value="3"/>
</dbReference>
<evidence type="ECO:0000256" key="2">
    <source>
        <dbReference type="ARBA" id="ARBA00022737"/>
    </source>
</evidence>
<dbReference type="PANTHER" id="PTHR46122:SF25">
    <property type="entry name" value="REPEAT-CONTAINING F-BOX FAMILY PROTEIN, PUTATIVE, EXPRESSED-RELATED"/>
    <property type="match status" value="1"/>
</dbReference>
<dbReference type="InterPro" id="IPR052439">
    <property type="entry name" value="F-box/Kelch-repeat"/>
</dbReference>
<keyword evidence="1" id="KW-0880">Kelch repeat</keyword>
<keyword evidence="2" id="KW-0677">Repeat</keyword>
<evidence type="ECO:0000256" key="3">
    <source>
        <dbReference type="SAM" id="MobiDB-lite"/>
    </source>
</evidence>
<dbReference type="Gene3D" id="2.120.10.80">
    <property type="entry name" value="Kelch-type beta propeller"/>
    <property type="match status" value="1"/>
</dbReference>
<protein>
    <recommendedName>
        <fullName evidence="6">F-box domain-containing protein</fullName>
    </recommendedName>
</protein>
<proteinExistence type="predicted"/>
<dbReference type="InterPro" id="IPR015915">
    <property type="entry name" value="Kelch-typ_b-propeller"/>
</dbReference>
<evidence type="ECO:0008006" key="6">
    <source>
        <dbReference type="Google" id="ProtNLM"/>
    </source>
</evidence>
<dbReference type="Proteomes" id="UP000287651">
    <property type="component" value="Unassembled WGS sequence"/>
</dbReference>
<dbReference type="Pfam" id="PF01344">
    <property type="entry name" value="Kelch_1"/>
    <property type="match status" value="2"/>
</dbReference>
<organism evidence="4 5">
    <name type="scientific">Ensete ventricosum</name>
    <name type="common">Abyssinian banana</name>
    <name type="synonym">Musa ensete</name>
    <dbReference type="NCBI Taxonomy" id="4639"/>
    <lineage>
        <taxon>Eukaryota</taxon>
        <taxon>Viridiplantae</taxon>
        <taxon>Streptophyta</taxon>
        <taxon>Embryophyta</taxon>
        <taxon>Tracheophyta</taxon>
        <taxon>Spermatophyta</taxon>
        <taxon>Magnoliopsida</taxon>
        <taxon>Liliopsida</taxon>
        <taxon>Zingiberales</taxon>
        <taxon>Musaceae</taxon>
        <taxon>Ensete</taxon>
    </lineage>
</organism>
<name>A0A427B271_ENSVE</name>
<reference evidence="4 5" key="1">
    <citation type="journal article" date="2014" name="Agronomy (Basel)">
        <title>A Draft Genome Sequence for Ensete ventricosum, the Drought-Tolerant Tree Against Hunger.</title>
        <authorList>
            <person name="Harrison J."/>
            <person name="Moore K.A."/>
            <person name="Paszkiewicz K."/>
            <person name="Jones T."/>
            <person name="Grant M."/>
            <person name="Ambacheew D."/>
            <person name="Muzemil S."/>
            <person name="Studholme D.J."/>
        </authorList>
    </citation>
    <scope>NUCLEOTIDE SEQUENCE [LARGE SCALE GENOMIC DNA]</scope>
</reference>
<dbReference type="FunFam" id="2.120.10.80:FF:000007">
    <property type="entry name" value="F-box/kelch-repeat protein SKIP11"/>
    <property type="match status" value="1"/>
</dbReference>
<dbReference type="GO" id="GO:0005634">
    <property type="term" value="C:nucleus"/>
    <property type="evidence" value="ECO:0007669"/>
    <property type="project" value="TreeGrafter"/>
</dbReference>
<accession>A0A427B271</accession>
<evidence type="ECO:0000256" key="1">
    <source>
        <dbReference type="ARBA" id="ARBA00022441"/>
    </source>
</evidence>
<gene>
    <name evidence="4" type="ORF">B296_00014598</name>
</gene>
<dbReference type="PANTHER" id="PTHR46122">
    <property type="entry name" value="GALACTOSE OXIDASE/KELCH REPEAT PROTEIN-RELATED"/>
    <property type="match status" value="1"/>
</dbReference>
<feature type="compositionally biased region" description="Basic and acidic residues" evidence="3">
    <location>
        <begin position="32"/>
        <end position="55"/>
    </location>
</feature>
<dbReference type="SUPFAM" id="SSF117281">
    <property type="entry name" value="Kelch motif"/>
    <property type="match status" value="1"/>
</dbReference>
<dbReference type="AlphaFoldDB" id="A0A427B271"/>
<evidence type="ECO:0000313" key="4">
    <source>
        <dbReference type="EMBL" id="RRT82569.1"/>
    </source>
</evidence>
<comment type="caution">
    <text evidence="4">The sequence shown here is derived from an EMBL/GenBank/DDBJ whole genome shotgun (WGS) entry which is preliminary data.</text>
</comment>
<dbReference type="InterPro" id="IPR006652">
    <property type="entry name" value="Kelch_1"/>
</dbReference>
<evidence type="ECO:0000313" key="5">
    <source>
        <dbReference type="Proteomes" id="UP000287651"/>
    </source>
</evidence>